<evidence type="ECO:0000313" key="2">
    <source>
        <dbReference type="EMBL" id="QHS82112.1"/>
    </source>
</evidence>
<feature type="domain" description="Sugar fermentation stimulation protein C-terminal" evidence="1">
    <location>
        <begin position="204"/>
        <end position="275"/>
    </location>
</feature>
<dbReference type="InterPro" id="IPR005224">
    <property type="entry name" value="SfsA"/>
</dbReference>
<proteinExistence type="predicted"/>
<protein>
    <recommendedName>
        <fullName evidence="1">Sugar fermentation stimulation protein C-terminal domain-containing protein</fullName>
    </recommendedName>
</protein>
<dbReference type="Pfam" id="PF03749">
    <property type="entry name" value="SfsA"/>
    <property type="match status" value="1"/>
</dbReference>
<sequence>MLAKLYTIDNLIEGSVIKRPSKFCKTPYVADILPVNGDTEVLGHTACLGCCGLADQGASVLMAPITKINNKKQICQYSIFLSVIREPEKKKTEEIIVGIHPKLAEELVEIALKNNLLNKLQYVKRYKRETCIYVEGQVDSRFDFTGIDSNGLPFIMEVKNVPLADYEDISAKDKKLLGENPYHDREIGSKVAYFPDGYRKKTSDPVSPRALKHIRELTLIKKQSKTRCIMCYVIQRPDVNRFQPSIIDPEYREAIKYGIEAGVEIITMVVKWTREGHAYFVRDDLPITPFE</sequence>
<organism evidence="2">
    <name type="scientific">viral metagenome</name>
    <dbReference type="NCBI Taxonomy" id="1070528"/>
    <lineage>
        <taxon>unclassified sequences</taxon>
        <taxon>metagenomes</taxon>
        <taxon>organismal metagenomes</taxon>
    </lineage>
</organism>
<dbReference type="PANTHER" id="PTHR30545:SF3">
    <property type="entry name" value="SUGAR FERMENTATION STIMULATION PROTEIN C-TERMINAL DOMAIN-CONTAINING PROTEIN"/>
    <property type="match status" value="1"/>
</dbReference>
<dbReference type="EMBL" id="MN740762">
    <property type="protein sequence ID" value="QHS82112.1"/>
    <property type="molecule type" value="Genomic_DNA"/>
</dbReference>
<evidence type="ECO:0000259" key="1">
    <source>
        <dbReference type="Pfam" id="PF03749"/>
    </source>
</evidence>
<dbReference type="InterPro" id="IPR040452">
    <property type="entry name" value="SfsA_C"/>
</dbReference>
<dbReference type="AlphaFoldDB" id="A0A6C0AQV9"/>
<dbReference type="PANTHER" id="PTHR30545">
    <property type="entry name" value="SUGAR FERMENTATION STIMULATION PROTEIN A"/>
    <property type="match status" value="1"/>
</dbReference>
<accession>A0A6C0AQV9</accession>
<dbReference type="Gene3D" id="3.40.1350.60">
    <property type="match status" value="1"/>
</dbReference>
<reference evidence="2" key="1">
    <citation type="journal article" date="2020" name="Nature">
        <title>Giant virus diversity and host interactions through global metagenomics.</title>
        <authorList>
            <person name="Schulz F."/>
            <person name="Roux S."/>
            <person name="Paez-Espino D."/>
            <person name="Jungbluth S."/>
            <person name="Walsh D.A."/>
            <person name="Denef V.J."/>
            <person name="McMahon K.D."/>
            <person name="Konstantinidis K.T."/>
            <person name="Eloe-Fadrosh E.A."/>
            <person name="Kyrpides N.C."/>
            <person name="Woyke T."/>
        </authorList>
    </citation>
    <scope>NUCLEOTIDE SEQUENCE</scope>
    <source>
        <strain evidence="2">GVMAG-S-1101165-79</strain>
    </source>
</reference>
<dbReference type="GO" id="GO:0003677">
    <property type="term" value="F:DNA binding"/>
    <property type="evidence" value="ECO:0007669"/>
    <property type="project" value="InterPro"/>
</dbReference>
<name>A0A6C0AQV9_9ZZZZ</name>